<organism evidence="1 2">
    <name type="scientific">Escherichia phage Jahat_MG145</name>
    <dbReference type="NCBI Taxonomy" id="2562601"/>
    <lineage>
        <taxon>Viruses</taxon>
        <taxon>Duplodnaviria</taxon>
        <taxon>Heunggongvirae</taxon>
        <taxon>Uroviricota</taxon>
        <taxon>Caudoviricetes</taxon>
        <taxon>Drexlerviridae</taxon>
        <taxon>Tempevirinae</taxon>
        <taxon>Jahatvirus</taxon>
        <taxon>Jahatvirus MG145</taxon>
    </lineage>
</organism>
<evidence type="ECO:0008006" key="3">
    <source>
        <dbReference type="Google" id="ProtNLM"/>
    </source>
</evidence>
<evidence type="ECO:0000313" key="2">
    <source>
        <dbReference type="Proteomes" id="UP000297193"/>
    </source>
</evidence>
<dbReference type="InterPro" id="IPR032618">
    <property type="entry name" value="DUF4884"/>
</dbReference>
<protein>
    <recommendedName>
        <fullName evidence="3">DUF4884 domain-containing protein</fullName>
    </recommendedName>
</protein>
<proteinExistence type="predicted"/>
<accession>A0A4D6DYG6</accession>
<dbReference type="Pfam" id="PF16225">
    <property type="entry name" value="DUF4884"/>
    <property type="match status" value="1"/>
</dbReference>
<dbReference type="PROSITE" id="PS51257">
    <property type="entry name" value="PROKAR_LIPOPROTEIN"/>
    <property type="match status" value="1"/>
</dbReference>
<sequence length="87" mass="9619">MNKALMAVFMATAFLTGCNGDGAYVDAQMANPADTYNVRKLFTVDGCDVYRFSDSRYVYFTNCQGSANWSTNEGKSVSHYQNTTSVK</sequence>
<name>A0A4D6DYG6_9CAUD</name>
<dbReference type="EMBL" id="MK552105">
    <property type="protein sequence ID" value="QBZ71403.1"/>
    <property type="molecule type" value="Genomic_DNA"/>
</dbReference>
<keyword evidence="2" id="KW-1185">Reference proteome</keyword>
<dbReference type="Proteomes" id="UP000297193">
    <property type="component" value="Segment"/>
</dbReference>
<evidence type="ECO:0000313" key="1">
    <source>
        <dbReference type="EMBL" id="QBZ71403.1"/>
    </source>
</evidence>
<reference evidence="2" key="1">
    <citation type="submission" date="2019-02" db="EMBL/GenBank/DDBJ databases">
        <authorList>
            <person name="Olsen N.S."/>
            <person name="Kot W."/>
            <person name="Hansen L.H."/>
        </authorList>
    </citation>
    <scope>NUCLEOTIDE SEQUENCE [LARGE SCALE GENOMIC DNA]</scope>
</reference>